<name>A0A8J7KIF4_9FLAO</name>
<keyword evidence="1" id="KW-1133">Transmembrane helix</keyword>
<evidence type="ECO:0000313" key="3">
    <source>
        <dbReference type="Proteomes" id="UP000608754"/>
    </source>
</evidence>
<proteinExistence type="predicted"/>
<evidence type="ECO:0000313" key="2">
    <source>
        <dbReference type="EMBL" id="MBF0597651.1"/>
    </source>
</evidence>
<keyword evidence="3" id="KW-1185">Reference proteome</keyword>
<sequence length="301" mass="34513">MNEKDPLEELFRKTAEENIPHEKPREIVWNKIENSLNPKQKKPFVEFIQSIWSAAAVFALIAIPYFYFFIDNLNKKEINTVTITQKDINNLEQTNDSKIINEKEDILNEYLPQIVKNENKIEGKSFKKNPKISTESITENAIDSVDNILEIDKTTISESILLAQNKIGPINGSMSLKNKKEDTIFLAAASSAKLYKANVSDSIITSRATKQVYKDIPSVVFYRNRFVIQDQVNKISIKFLNKSNNKLIFDNGGIRISFTREKGNVSVQTNSKKIKPEILAEIISHKESIYNYYINLFPSIN</sequence>
<dbReference type="Proteomes" id="UP000608754">
    <property type="component" value="Unassembled WGS sequence"/>
</dbReference>
<evidence type="ECO:0000256" key="1">
    <source>
        <dbReference type="SAM" id="Phobius"/>
    </source>
</evidence>
<comment type="caution">
    <text evidence="2">The sequence shown here is derived from an EMBL/GenBank/DDBJ whole genome shotgun (WGS) entry which is preliminary data.</text>
</comment>
<keyword evidence="1" id="KW-0812">Transmembrane</keyword>
<dbReference type="RefSeq" id="WP_194183200.1">
    <property type="nucleotide sequence ID" value="NZ_JADGIK010000006.1"/>
</dbReference>
<dbReference type="EMBL" id="JADGIK010000006">
    <property type="protein sequence ID" value="MBF0597651.1"/>
    <property type="molecule type" value="Genomic_DNA"/>
</dbReference>
<reference evidence="2" key="1">
    <citation type="submission" date="2020-10" db="EMBL/GenBank/DDBJ databases">
        <authorList>
            <person name="Lu T."/>
            <person name="Wang Q."/>
            <person name="Han X."/>
        </authorList>
    </citation>
    <scope>NUCLEOTIDE SEQUENCE</scope>
    <source>
        <strain evidence="2">WQ 117</strain>
    </source>
</reference>
<protein>
    <submittedName>
        <fullName evidence="2">Uncharacterized protein</fullName>
    </submittedName>
</protein>
<organism evidence="2 3">
    <name type="scientific">Faecalibacter rhinopitheci</name>
    <dbReference type="NCBI Taxonomy" id="2779678"/>
    <lineage>
        <taxon>Bacteria</taxon>
        <taxon>Pseudomonadati</taxon>
        <taxon>Bacteroidota</taxon>
        <taxon>Flavobacteriia</taxon>
        <taxon>Flavobacteriales</taxon>
        <taxon>Weeksellaceae</taxon>
        <taxon>Faecalibacter</taxon>
    </lineage>
</organism>
<keyword evidence="1" id="KW-0472">Membrane</keyword>
<accession>A0A8J7KIF4</accession>
<gene>
    <name evidence="2" type="ORF">IM532_09365</name>
</gene>
<feature type="transmembrane region" description="Helical" evidence="1">
    <location>
        <begin position="51"/>
        <end position="70"/>
    </location>
</feature>
<dbReference type="AlphaFoldDB" id="A0A8J7KIF4"/>